<proteinExistence type="predicted"/>
<keyword evidence="3" id="KW-1185">Reference proteome</keyword>
<evidence type="ECO:0000256" key="1">
    <source>
        <dbReference type="SAM" id="MobiDB-lite"/>
    </source>
</evidence>
<dbReference type="Proteomes" id="UP001632038">
    <property type="component" value="Unassembled WGS sequence"/>
</dbReference>
<accession>A0ABD3E9H9</accession>
<dbReference type="PANTHER" id="PTHR34130:SF3">
    <property type="entry name" value="DUF1645 FAMILY PROTEIN"/>
    <property type="match status" value="1"/>
</dbReference>
<evidence type="ECO:0000313" key="2">
    <source>
        <dbReference type="EMBL" id="KAL3649749.1"/>
    </source>
</evidence>
<gene>
    <name evidence="2" type="ORF">CASFOL_006152</name>
</gene>
<name>A0ABD3E9H9_9LAMI</name>
<protein>
    <submittedName>
        <fullName evidence="2">Uncharacterized protein</fullName>
    </submittedName>
</protein>
<sequence>MLVQESLLEKTHHSKNNMQETIDESDETLSFCDLPLYSDCGNYKEWQESLSAQSQGSSSVLSCEQEYFEFCSPSSTADYPPESIIFCGKLIPSRKQHDDTSHQDSSKLIENEKAVNIKKRHGWYMFRSVFCLSKNNQKSTTQMHKNHSSKNMYNSNNHLKKEYDYPVHKMSLLTSSSGKARLRLFWFGVSRFSSEVEINDIKSRLSRRQSQSSSATLSNGSGLTGLIRVLSCGGSQHPNAMVVASTIFSEEK</sequence>
<organism evidence="2 3">
    <name type="scientific">Castilleja foliolosa</name>
    <dbReference type="NCBI Taxonomy" id="1961234"/>
    <lineage>
        <taxon>Eukaryota</taxon>
        <taxon>Viridiplantae</taxon>
        <taxon>Streptophyta</taxon>
        <taxon>Embryophyta</taxon>
        <taxon>Tracheophyta</taxon>
        <taxon>Spermatophyta</taxon>
        <taxon>Magnoliopsida</taxon>
        <taxon>eudicotyledons</taxon>
        <taxon>Gunneridae</taxon>
        <taxon>Pentapetalae</taxon>
        <taxon>asterids</taxon>
        <taxon>lamiids</taxon>
        <taxon>Lamiales</taxon>
        <taxon>Orobanchaceae</taxon>
        <taxon>Pedicularideae</taxon>
        <taxon>Castillejinae</taxon>
        <taxon>Castilleja</taxon>
    </lineage>
</organism>
<dbReference type="PANTHER" id="PTHR34130">
    <property type="entry name" value="OS08G0243800 PROTEIN"/>
    <property type="match status" value="1"/>
</dbReference>
<dbReference type="AlphaFoldDB" id="A0ABD3E9H9"/>
<dbReference type="EMBL" id="JAVIJP010000007">
    <property type="protein sequence ID" value="KAL3649749.1"/>
    <property type="molecule type" value="Genomic_DNA"/>
</dbReference>
<reference evidence="3" key="1">
    <citation type="journal article" date="2024" name="IScience">
        <title>Strigolactones Initiate the Formation of Haustorium-like Structures in Castilleja.</title>
        <authorList>
            <person name="Buerger M."/>
            <person name="Peterson D."/>
            <person name="Chory J."/>
        </authorList>
    </citation>
    <scope>NUCLEOTIDE SEQUENCE [LARGE SCALE GENOMIC DNA]</scope>
</reference>
<comment type="caution">
    <text evidence="2">The sequence shown here is derived from an EMBL/GenBank/DDBJ whole genome shotgun (WGS) entry which is preliminary data.</text>
</comment>
<feature type="region of interest" description="Disordered" evidence="1">
    <location>
        <begin position="1"/>
        <end position="20"/>
    </location>
</feature>
<evidence type="ECO:0000313" key="3">
    <source>
        <dbReference type="Proteomes" id="UP001632038"/>
    </source>
</evidence>